<protein>
    <submittedName>
        <fullName evidence="2">Uncharacterized protein</fullName>
    </submittedName>
</protein>
<feature type="region of interest" description="Disordered" evidence="1">
    <location>
        <begin position="1"/>
        <end position="46"/>
    </location>
</feature>
<feature type="compositionally biased region" description="Basic residues" evidence="1">
    <location>
        <begin position="1"/>
        <end position="12"/>
    </location>
</feature>
<dbReference type="Proteomes" id="UP000636709">
    <property type="component" value="Unassembled WGS sequence"/>
</dbReference>
<accession>A0A835E4C1</accession>
<name>A0A835E4C1_9POAL</name>
<sequence length="111" mass="12526">MNYHRTHSKHVAKVAASPCHAGGGAVQHNTAVHKESSKEVDGDCYDYDERRRGHRNSGRALRQQAHLHHETYEEIGLCSDEENSDNLATTGLIELSYVRASIIIRYNRQAK</sequence>
<dbReference type="EMBL" id="JACEFO010002346">
    <property type="protein sequence ID" value="KAF8664952.1"/>
    <property type="molecule type" value="Genomic_DNA"/>
</dbReference>
<keyword evidence="3" id="KW-1185">Reference proteome</keyword>
<evidence type="ECO:0000313" key="3">
    <source>
        <dbReference type="Proteomes" id="UP000636709"/>
    </source>
</evidence>
<evidence type="ECO:0000256" key="1">
    <source>
        <dbReference type="SAM" id="MobiDB-lite"/>
    </source>
</evidence>
<proteinExistence type="predicted"/>
<feature type="compositionally biased region" description="Basic and acidic residues" evidence="1">
    <location>
        <begin position="32"/>
        <end position="46"/>
    </location>
</feature>
<comment type="caution">
    <text evidence="2">The sequence shown here is derived from an EMBL/GenBank/DDBJ whole genome shotgun (WGS) entry which is preliminary data.</text>
</comment>
<evidence type="ECO:0000313" key="2">
    <source>
        <dbReference type="EMBL" id="KAF8664952.1"/>
    </source>
</evidence>
<reference evidence="2" key="1">
    <citation type="submission" date="2020-07" db="EMBL/GenBank/DDBJ databases">
        <title>Genome sequence and genetic diversity analysis of an under-domesticated orphan crop, white fonio (Digitaria exilis).</title>
        <authorList>
            <person name="Bennetzen J.L."/>
            <person name="Chen S."/>
            <person name="Ma X."/>
            <person name="Wang X."/>
            <person name="Yssel A.E.J."/>
            <person name="Chaluvadi S.R."/>
            <person name="Johnson M."/>
            <person name="Gangashetty P."/>
            <person name="Hamidou F."/>
            <person name="Sanogo M.D."/>
            <person name="Zwaenepoel A."/>
            <person name="Wallace J."/>
            <person name="Van De Peer Y."/>
            <person name="Van Deynze A."/>
        </authorList>
    </citation>
    <scope>NUCLEOTIDE SEQUENCE</scope>
    <source>
        <tissue evidence="2">Leaves</tissue>
    </source>
</reference>
<gene>
    <name evidence="2" type="ORF">HU200_054272</name>
</gene>
<organism evidence="2 3">
    <name type="scientific">Digitaria exilis</name>
    <dbReference type="NCBI Taxonomy" id="1010633"/>
    <lineage>
        <taxon>Eukaryota</taxon>
        <taxon>Viridiplantae</taxon>
        <taxon>Streptophyta</taxon>
        <taxon>Embryophyta</taxon>
        <taxon>Tracheophyta</taxon>
        <taxon>Spermatophyta</taxon>
        <taxon>Magnoliopsida</taxon>
        <taxon>Liliopsida</taxon>
        <taxon>Poales</taxon>
        <taxon>Poaceae</taxon>
        <taxon>PACMAD clade</taxon>
        <taxon>Panicoideae</taxon>
        <taxon>Panicodae</taxon>
        <taxon>Paniceae</taxon>
        <taxon>Anthephorinae</taxon>
        <taxon>Digitaria</taxon>
    </lineage>
</organism>
<dbReference type="AlphaFoldDB" id="A0A835E4C1"/>
<dbReference type="OrthoDB" id="716078at2759"/>